<keyword evidence="4 5" id="KW-0472">Membrane</keyword>
<evidence type="ECO:0000259" key="6">
    <source>
        <dbReference type="PROSITE" id="PS51012"/>
    </source>
</evidence>
<organism evidence="7">
    <name type="scientific">Ignisphaera aggregans</name>
    <dbReference type="NCBI Taxonomy" id="334771"/>
    <lineage>
        <taxon>Archaea</taxon>
        <taxon>Thermoproteota</taxon>
        <taxon>Thermoprotei</taxon>
        <taxon>Desulfurococcales</taxon>
        <taxon>Desulfurococcaceae</taxon>
        <taxon>Ignisphaera</taxon>
    </lineage>
</organism>
<evidence type="ECO:0000256" key="1">
    <source>
        <dbReference type="ARBA" id="ARBA00004141"/>
    </source>
</evidence>
<sequence>MSSSDAFASMIYRQLKRWWNNRSRVVMTVLNPLLWMVFLGLGWGGIFSPQSIPTAPGIPNMPSVADVIVKAIENYFKQLFGGVDYVTFMITGIVVMSAFIASFISGISVIWDKQFGFLKETLVASAPRSVVILGRIVGDGIVAAIQSLLIVLVSLLLTNNINLINTPIAILYVFIMTLGFTALGTTISLKFSSMEGFQMVVNLITMPLIFMSGVFYPPTTMPEWMKWIAKFNPLTYSVHAVRYWLAGANAGFEYMNPLTDLAILIAFTSLMLVTAVKTFEKTTVED</sequence>
<keyword evidence="2 5" id="KW-0812">Transmembrane</keyword>
<feature type="transmembrane region" description="Helical" evidence="5">
    <location>
        <begin position="85"/>
        <end position="111"/>
    </location>
</feature>
<comment type="caution">
    <text evidence="7">The sequence shown here is derived from an EMBL/GenBank/DDBJ whole genome shotgun (WGS) entry which is preliminary data.</text>
</comment>
<protein>
    <submittedName>
        <fullName evidence="7">ABC transporter</fullName>
    </submittedName>
</protein>
<dbReference type="InterPro" id="IPR051784">
    <property type="entry name" value="Nod_factor_ABC_transporter"/>
</dbReference>
<dbReference type="PIRSF" id="PIRSF006648">
    <property type="entry name" value="DrrB"/>
    <property type="match status" value="1"/>
</dbReference>
<dbReference type="Pfam" id="PF01061">
    <property type="entry name" value="ABC2_membrane"/>
    <property type="match status" value="1"/>
</dbReference>
<dbReference type="AlphaFoldDB" id="A0A7J2U1D2"/>
<feature type="transmembrane region" description="Helical" evidence="5">
    <location>
        <begin position="25"/>
        <end position="46"/>
    </location>
</feature>
<accession>A0A7J2U1D2</accession>
<feature type="domain" description="ABC transmembrane type-2" evidence="6">
    <location>
        <begin position="23"/>
        <end position="282"/>
    </location>
</feature>
<dbReference type="GO" id="GO:0043190">
    <property type="term" value="C:ATP-binding cassette (ABC) transporter complex"/>
    <property type="evidence" value="ECO:0007669"/>
    <property type="project" value="InterPro"/>
</dbReference>
<reference evidence="7" key="1">
    <citation type="journal article" date="2020" name="mSystems">
        <title>Genome- and Community-Level Interaction Insights into Carbon Utilization and Element Cycling Functions of Hydrothermarchaeota in Hydrothermal Sediment.</title>
        <authorList>
            <person name="Zhou Z."/>
            <person name="Liu Y."/>
            <person name="Xu W."/>
            <person name="Pan J."/>
            <person name="Luo Z.H."/>
            <person name="Li M."/>
        </authorList>
    </citation>
    <scope>NUCLEOTIDE SEQUENCE [LARGE SCALE GENOMIC DNA]</scope>
    <source>
        <strain evidence="7">SpSt-125</strain>
    </source>
</reference>
<proteinExistence type="predicted"/>
<keyword evidence="3 5" id="KW-1133">Transmembrane helix</keyword>
<evidence type="ECO:0000256" key="3">
    <source>
        <dbReference type="ARBA" id="ARBA00022989"/>
    </source>
</evidence>
<evidence type="ECO:0000256" key="2">
    <source>
        <dbReference type="ARBA" id="ARBA00022692"/>
    </source>
</evidence>
<gene>
    <name evidence="7" type="ORF">ENO26_03580</name>
</gene>
<evidence type="ECO:0000313" key="7">
    <source>
        <dbReference type="EMBL" id="HEM66640.1"/>
    </source>
</evidence>
<dbReference type="GO" id="GO:0140359">
    <property type="term" value="F:ABC-type transporter activity"/>
    <property type="evidence" value="ECO:0007669"/>
    <property type="project" value="InterPro"/>
</dbReference>
<name>A0A7J2U1D2_9CREN</name>
<dbReference type="PANTHER" id="PTHR43229:SF2">
    <property type="entry name" value="NODULATION PROTEIN J"/>
    <property type="match status" value="1"/>
</dbReference>
<feature type="transmembrane region" description="Helical" evidence="5">
    <location>
        <begin position="132"/>
        <end position="157"/>
    </location>
</feature>
<evidence type="ECO:0000256" key="4">
    <source>
        <dbReference type="ARBA" id="ARBA00023136"/>
    </source>
</evidence>
<feature type="transmembrane region" description="Helical" evidence="5">
    <location>
        <begin position="169"/>
        <end position="189"/>
    </location>
</feature>
<dbReference type="InterPro" id="IPR013525">
    <property type="entry name" value="ABC2_TM"/>
</dbReference>
<dbReference type="PANTHER" id="PTHR43229">
    <property type="entry name" value="NODULATION PROTEIN J"/>
    <property type="match status" value="1"/>
</dbReference>
<feature type="transmembrane region" description="Helical" evidence="5">
    <location>
        <begin position="196"/>
        <end position="216"/>
    </location>
</feature>
<dbReference type="PROSITE" id="PS51012">
    <property type="entry name" value="ABC_TM2"/>
    <property type="match status" value="1"/>
</dbReference>
<dbReference type="EMBL" id="DSEU01000024">
    <property type="protein sequence ID" value="HEM66640.1"/>
    <property type="molecule type" value="Genomic_DNA"/>
</dbReference>
<evidence type="ECO:0000256" key="5">
    <source>
        <dbReference type="SAM" id="Phobius"/>
    </source>
</evidence>
<dbReference type="InterPro" id="IPR000412">
    <property type="entry name" value="ABC_2_transport"/>
</dbReference>
<comment type="subcellular location">
    <subcellularLocation>
        <location evidence="1">Membrane</location>
        <topology evidence="1">Multi-pass membrane protein</topology>
    </subcellularLocation>
</comment>
<dbReference type="InterPro" id="IPR047817">
    <property type="entry name" value="ABC2_TM_bact-type"/>
</dbReference>
<feature type="transmembrane region" description="Helical" evidence="5">
    <location>
        <begin position="261"/>
        <end position="279"/>
    </location>
</feature>